<keyword evidence="3" id="KW-1185">Reference proteome</keyword>
<dbReference type="OrthoDB" id="504170at2759"/>
<evidence type="ECO:0000256" key="1">
    <source>
        <dbReference type="SAM" id="MobiDB-lite"/>
    </source>
</evidence>
<sequence>MTDQPEKPEIRPSSLYWSGDKEDIGVRRLRSQRESILNAGKYSERYKDCFKHEVPEDKFPLTAKCRDTMDLYRKVAKGEKMEPSTTKLAGVSKSNATNDLNKRANALIGYKPVPEGTVRIPSPATSPKTSKWVKKSKDVNIYNVTPTDVPVPHQPVALSNILNNNDSTLAHLQDVESIISKLHEKEKKDENLKKFEELLKKVNSPKKTTTSKPSTPQFLKEKLQKDVIGRQKEPKSVEQSQEIMKDQEHILNPMKHCSEVEDLQARGLSDVESESREPFKRDVKERKSMDHAAIKEKKNVNNGSLSRTASDAQKLPAKNFKRREAITRDRNRK</sequence>
<dbReference type="AlphaFoldDB" id="A0A653CUY1"/>
<gene>
    <name evidence="2" type="ORF">CALMAC_LOCUS12102</name>
</gene>
<reference evidence="2 3" key="1">
    <citation type="submission" date="2019-01" db="EMBL/GenBank/DDBJ databases">
        <authorList>
            <person name="Sayadi A."/>
        </authorList>
    </citation>
    <scope>NUCLEOTIDE SEQUENCE [LARGE SCALE GENOMIC DNA]</scope>
</reference>
<feature type="compositionally biased region" description="Basic and acidic residues" evidence="1">
    <location>
        <begin position="273"/>
        <end position="299"/>
    </location>
</feature>
<feature type="compositionally biased region" description="Polar residues" evidence="1">
    <location>
        <begin position="300"/>
        <end position="311"/>
    </location>
</feature>
<feature type="non-terminal residue" evidence="2">
    <location>
        <position position="333"/>
    </location>
</feature>
<organism evidence="2 3">
    <name type="scientific">Callosobruchus maculatus</name>
    <name type="common">Southern cowpea weevil</name>
    <name type="synonym">Pulse bruchid</name>
    <dbReference type="NCBI Taxonomy" id="64391"/>
    <lineage>
        <taxon>Eukaryota</taxon>
        <taxon>Metazoa</taxon>
        <taxon>Ecdysozoa</taxon>
        <taxon>Arthropoda</taxon>
        <taxon>Hexapoda</taxon>
        <taxon>Insecta</taxon>
        <taxon>Pterygota</taxon>
        <taxon>Neoptera</taxon>
        <taxon>Endopterygota</taxon>
        <taxon>Coleoptera</taxon>
        <taxon>Polyphaga</taxon>
        <taxon>Cucujiformia</taxon>
        <taxon>Chrysomeloidea</taxon>
        <taxon>Chrysomelidae</taxon>
        <taxon>Bruchinae</taxon>
        <taxon>Bruchini</taxon>
        <taxon>Callosobruchus</taxon>
    </lineage>
</organism>
<accession>A0A653CUY1</accession>
<evidence type="ECO:0000313" key="3">
    <source>
        <dbReference type="Proteomes" id="UP000410492"/>
    </source>
</evidence>
<dbReference type="EMBL" id="CAACVG010008994">
    <property type="protein sequence ID" value="VEN51725.1"/>
    <property type="molecule type" value="Genomic_DNA"/>
</dbReference>
<feature type="region of interest" description="Disordered" evidence="1">
    <location>
        <begin position="266"/>
        <end position="333"/>
    </location>
</feature>
<protein>
    <submittedName>
        <fullName evidence="2">Uncharacterized protein</fullName>
    </submittedName>
</protein>
<dbReference type="Proteomes" id="UP000410492">
    <property type="component" value="Unassembled WGS sequence"/>
</dbReference>
<feature type="compositionally biased region" description="Basic and acidic residues" evidence="1">
    <location>
        <begin position="322"/>
        <end position="333"/>
    </location>
</feature>
<evidence type="ECO:0000313" key="2">
    <source>
        <dbReference type="EMBL" id="VEN51725.1"/>
    </source>
</evidence>
<proteinExistence type="predicted"/>
<name>A0A653CUY1_CALMS</name>